<accession>A0AAN9SGK4</accession>
<dbReference type="AlphaFoldDB" id="A0AAN9SGK4"/>
<name>A0AAN9SGK4_PSOTE</name>
<dbReference type="Proteomes" id="UP001386955">
    <property type="component" value="Unassembled WGS sequence"/>
</dbReference>
<evidence type="ECO:0000313" key="2">
    <source>
        <dbReference type="Proteomes" id="UP001386955"/>
    </source>
</evidence>
<sequence length="167" mass="19320">MMAALRVKWHNMNEGSKNGGGGGGKKQERDKAYVYERSKREQGRRRRSIAEEASWRLQEKSFECQTKCMIIIIPSLYVALSASPVGHSLFFLYVEMLSYFGQITLLENVRMLEVKLCLSNQKLQVTQQLLSEKKESSRKTKEKFQQHQITLEDRIITLLACEEATEQ</sequence>
<dbReference type="GO" id="GO:0005856">
    <property type="term" value="C:cytoskeleton"/>
    <property type="evidence" value="ECO:0007669"/>
    <property type="project" value="TreeGrafter"/>
</dbReference>
<dbReference type="EMBL" id="JAYMYS010000004">
    <property type="protein sequence ID" value="KAK7395795.1"/>
    <property type="molecule type" value="Genomic_DNA"/>
</dbReference>
<gene>
    <name evidence="1" type="ORF">VNO78_16365</name>
</gene>
<reference evidence="1 2" key="1">
    <citation type="submission" date="2024-01" db="EMBL/GenBank/DDBJ databases">
        <title>The genomes of 5 underutilized Papilionoideae crops provide insights into root nodulation and disease resistanc.</title>
        <authorList>
            <person name="Jiang F."/>
        </authorList>
    </citation>
    <scope>NUCLEOTIDE SEQUENCE [LARGE SCALE GENOMIC DNA]</scope>
    <source>
        <strain evidence="1">DUOXIRENSHENG_FW03</strain>
        <tissue evidence="1">Leaves</tissue>
    </source>
</reference>
<dbReference type="GO" id="GO:0005200">
    <property type="term" value="F:structural constituent of cytoskeleton"/>
    <property type="evidence" value="ECO:0007669"/>
    <property type="project" value="TreeGrafter"/>
</dbReference>
<organism evidence="1 2">
    <name type="scientific">Psophocarpus tetragonolobus</name>
    <name type="common">Winged bean</name>
    <name type="synonym">Dolichos tetragonolobus</name>
    <dbReference type="NCBI Taxonomy" id="3891"/>
    <lineage>
        <taxon>Eukaryota</taxon>
        <taxon>Viridiplantae</taxon>
        <taxon>Streptophyta</taxon>
        <taxon>Embryophyta</taxon>
        <taxon>Tracheophyta</taxon>
        <taxon>Spermatophyta</taxon>
        <taxon>Magnoliopsida</taxon>
        <taxon>eudicotyledons</taxon>
        <taxon>Gunneridae</taxon>
        <taxon>Pentapetalae</taxon>
        <taxon>rosids</taxon>
        <taxon>fabids</taxon>
        <taxon>Fabales</taxon>
        <taxon>Fabaceae</taxon>
        <taxon>Papilionoideae</taxon>
        <taxon>50 kb inversion clade</taxon>
        <taxon>NPAAA clade</taxon>
        <taxon>indigoferoid/millettioid clade</taxon>
        <taxon>Phaseoleae</taxon>
        <taxon>Psophocarpus</taxon>
    </lineage>
</organism>
<dbReference type="PANTHER" id="PTHR47357">
    <property type="entry name" value="COP1-INTERACTIVE PROTEIN 1"/>
    <property type="match status" value="1"/>
</dbReference>
<comment type="caution">
    <text evidence="1">The sequence shown here is derived from an EMBL/GenBank/DDBJ whole genome shotgun (WGS) entry which is preliminary data.</text>
</comment>
<protein>
    <submittedName>
        <fullName evidence="1">Uncharacterized protein</fullName>
    </submittedName>
</protein>
<evidence type="ECO:0000313" key="1">
    <source>
        <dbReference type="EMBL" id="KAK7395795.1"/>
    </source>
</evidence>
<keyword evidence="2" id="KW-1185">Reference proteome</keyword>
<dbReference type="PANTHER" id="PTHR47357:SF1">
    <property type="entry name" value="SPINDLE POLE BODY COMPONENT 110"/>
    <property type="match status" value="1"/>
</dbReference>
<proteinExistence type="predicted"/>